<dbReference type="PANTHER" id="PTHR23427">
    <property type="entry name" value="SURFEIT LOCUS PROTEIN"/>
    <property type="match status" value="1"/>
</dbReference>
<feature type="transmembrane region" description="Helical" evidence="6">
    <location>
        <begin position="53"/>
        <end position="71"/>
    </location>
</feature>
<evidence type="ECO:0000313" key="9">
    <source>
        <dbReference type="WBParaSite" id="SRAE_1000185200.1"/>
    </source>
</evidence>
<dbReference type="WormBase" id="SRAE_1000185200">
    <property type="protein sequence ID" value="SRP03129"/>
    <property type="gene ID" value="WBGene00258462"/>
</dbReference>
<keyword evidence="6" id="KW-0999">Mitochondrion inner membrane</keyword>
<proteinExistence type="inferred from homology"/>
<comment type="function">
    <text evidence="6">Probably involved in the biogenesis of the COX complex.</text>
</comment>
<dbReference type="RefSeq" id="XP_024502793.1">
    <property type="nucleotide sequence ID" value="XM_024648858.1"/>
</dbReference>
<dbReference type="PROSITE" id="PS50895">
    <property type="entry name" value="SURF1"/>
    <property type="match status" value="1"/>
</dbReference>
<dbReference type="PANTHER" id="PTHR23427:SF2">
    <property type="entry name" value="SURFEIT LOCUS PROTEIN 1"/>
    <property type="match status" value="1"/>
</dbReference>
<dbReference type="CTD" id="36375957"/>
<evidence type="ECO:0000256" key="2">
    <source>
        <dbReference type="ARBA" id="ARBA00007165"/>
    </source>
</evidence>
<sequence length="296" mass="34906">MLIKYEYLSKISKNYKIFLTRNCCSKKKNENILNLKEKHTFKYESGKNKEKKLTLGSFSLLIVPAFTFYLGCWQVQRWFWKENLIKEFKNKVGEECCEFPVDNLEKLNEMEYMRTEIEGEFLHDREFLIYPRGRLDREFQKNASNISGIVASNNISSGGAHIITPFKIKGTNIIVMINRGWIPKDMMPQEKRLETFPTGTVKISAIIRKSENRPQFVSENRPNDGIWFYKNFKEMGNYCGAEPIYLEATEKHSYLPNGPISGQSNIEIKNKHVEYFVTWYSMTALTLIMWYLRFIK</sequence>
<gene>
    <name evidence="7 9 10" type="ORF">SRAE_1000185200</name>
</gene>
<dbReference type="GO" id="GO:0033617">
    <property type="term" value="P:mitochondrial respiratory chain complex IV assembly"/>
    <property type="evidence" value="ECO:0007669"/>
    <property type="project" value="TreeGrafter"/>
</dbReference>
<protein>
    <recommendedName>
        <fullName evidence="6">SURF1-like protein</fullName>
    </recommendedName>
</protein>
<organism evidence="7">
    <name type="scientific">Strongyloides ratti</name>
    <name type="common">Parasitic roundworm</name>
    <dbReference type="NCBI Taxonomy" id="34506"/>
    <lineage>
        <taxon>Eukaryota</taxon>
        <taxon>Metazoa</taxon>
        <taxon>Ecdysozoa</taxon>
        <taxon>Nematoda</taxon>
        <taxon>Chromadorea</taxon>
        <taxon>Rhabditida</taxon>
        <taxon>Tylenchina</taxon>
        <taxon>Panagrolaimomorpha</taxon>
        <taxon>Strongyloidoidea</taxon>
        <taxon>Strongyloididae</taxon>
        <taxon>Strongyloides</taxon>
    </lineage>
</organism>
<evidence type="ECO:0000313" key="8">
    <source>
        <dbReference type="Proteomes" id="UP000035682"/>
    </source>
</evidence>
<dbReference type="OrthoDB" id="10040024at2759"/>
<comment type="similarity">
    <text evidence="2 6">Belongs to the SURF1 family.</text>
</comment>
<dbReference type="InterPro" id="IPR002994">
    <property type="entry name" value="Surf1/Shy1"/>
</dbReference>
<evidence type="ECO:0000256" key="3">
    <source>
        <dbReference type="ARBA" id="ARBA00022692"/>
    </source>
</evidence>
<dbReference type="Pfam" id="PF02104">
    <property type="entry name" value="SURF1"/>
    <property type="match status" value="1"/>
</dbReference>
<dbReference type="STRING" id="34506.A0A090L1M0"/>
<reference evidence="9" key="2">
    <citation type="submission" date="2020-12" db="UniProtKB">
        <authorList>
            <consortium name="WormBaseParasite"/>
        </authorList>
    </citation>
    <scope>IDENTIFICATION</scope>
</reference>
<evidence type="ECO:0000313" key="7">
    <source>
        <dbReference type="EMBL" id="CEF63592.1"/>
    </source>
</evidence>
<evidence type="ECO:0000313" key="10">
    <source>
        <dbReference type="WormBase" id="SRAE_1000185200"/>
    </source>
</evidence>
<reference evidence="7 8" key="1">
    <citation type="submission" date="2014-09" db="EMBL/GenBank/DDBJ databases">
        <authorList>
            <person name="Martin A.A."/>
        </authorList>
    </citation>
    <scope>NUCLEOTIDE SEQUENCE</scope>
    <source>
        <strain evidence="8">ED321</strain>
        <strain evidence="7">ED321 Heterogonic</strain>
    </source>
</reference>
<dbReference type="GeneID" id="36375957"/>
<dbReference type="Proteomes" id="UP000035682">
    <property type="component" value="Unplaced"/>
</dbReference>
<dbReference type="OMA" id="WYSRDVA"/>
<dbReference type="WBParaSite" id="SRAE_1000185200.1">
    <property type="protein sequence ID" value="SRAE_1000185200.1"/>
    <property type="gene ID" value="WBGene00258462"/>
</dbReference>
<dbReference type="CDD" id="cd06662">
    <property type="entry name" value="SURF1"/>
    <property type="match status" value="1"/>
</dbReference>
<feature type="transmembrane region" description="Helical" evidence="6">
    <location>
        <begin position="275"/>
        <end position="292"/>
    </location>
</feature>
<evidence type="ECO:0000256" key="4">
    <source>
        <dbReference type="ARBA" id="ARBA00022989"/>
    </source>
</evidence>
<keyword evidence="8" id="KW-1185">Reference proteome</keyword>
<dbReference type="AlphaFoldDB" id="A0A090L1M0"/>
<name>A0A090L1M0_STRRB</name>
<evidence type="ECO:0000256" key="5">
    <source>
        <dbReference type="ARBA" id="ARBA00023136"/>
    </source>
</evidence>
<evidence type="ECO:0000256" key="1">
    <source>
        <dbReference type="ARBA" id="ARBA00004370"/>
    </source>
</evidence>
<keyword evidence="5 6" id="KW-0472">Membrane</keyword>
<evidence type="ECO:0000256" key="6">
    <source>
        <dbReference type="RuleBase" id="RU363076"/>
    </source>
</evidence>
<keyword evidence="4 6" id="KW-1133">Transmembrane helix</keyword>
<dbReference type="InterPro" id="IPR045214">
    <property type="entry name" value="Surf1/Surf4"/>
</dbReference>
<dbReference type="EMBL" id="LN609528">
    <property type="protein sequence ID" value="CEF63592.1"/>
    <property type="molecule type" value="Genomic_DNA"/>
</dbReference>
<dbReference type="GO" id="GO:0005743">
    <property type="term" value="C:mitochondrial inner membrane"/>
    <property type="evidence" value="ECO:0007669"/>
    <property type="project" value="UniProtKB-SubCell"/>
</dbReference>
<keyword evidence="6" id="KW-0496">Mitochondrion</keyword>
<keyword evidence="3 6" id="KW-0812">Transmembrane</keyword>
<comment type="subcellular location">
    <subcellularLocation>
        <location evidence="1">Membrane</location>
    </subcellularLocation>
    <subcellularLocation>
        <location evidence="6">Mitochondrion inner membrane</location>
        <topology evidence="6">Multi-pass membrane protein</topology>
    </subcellularLocation>
</comment>
<accession>A0A090L1M0</accession>